<proteinExistence type="predicted"/>
<reference evidence="1 2" key="1">
    <citation type="journal article" date="2016" name="Microb. Cell Fact.">
        <title>Dissection of exopolysaccharide biosynthesis in Kozakia baliensis.</title>
        <authorList>
            <person name="Brandt J.U."/>
            <person name="Jakob F."/>
            <person name="Behr J."/>
            <person name="Geissler A.J."/>
            <person name="Vogel R.F."/>
        </authorList>
    </citation>
    <scope>NUCLEOTIDE SEQUENCE [LARGE SCALE GENOMIC DNA]</scope>
    <source>
        <strain evidence="1 2">DSM 14400</strain>
    </source>
</reference>
<protein>
    <submittedName>
        <fullName evidence="1">Uncharacterized protein</fullName>
    </submittedName>
</protein>
<dbReference type="eggNOG" id="COG3280">
    <property type="taxonomic scope" value="Bacteria"/>
</dbReference>
<dbReference type="InterPro" id="IPR012767">
    <property type="entry name" value="Trehalose_TreY"/>
</dbReference>
<dbReference type="RefSeq" id="WP_070401813.1">
    <property type="nucleotide sequence ID" value="NZ_BJVW01000004.1"/>
</dbReference>
<dbReference type="GO" id="GO:0047470">
    <property type="term" value="F:(1,4)-alpha-D-glucan 1-alpha-D-glucosylmutase activity"/>
    <property type="evidence" value="ECO:0007669"/>
    <property type="project" value="TreeGrafter"/>
</dbReference>
<keyword evidence="2" id="KW-1185">Reference proteome</keyword>
<gene>
    <name evidence="1" type="ORF">A0U89_01200</name>
</gene>
<dbReference type="InterPro" id="IPR017853">
    <property type="entry name" value="GH"/>
</dbReference>
<dbReference type="Gene3D" id="1.10.10.470">
    <property type="entry name" value="Maltooligosyl trehalose synthase, domain 4"/>
    <property type="match status" value="1"/>
</dbReference>
<sequence length="875" mass="100016">MTTLRSTVRLQFHRNFTLDDAIPLVPYFAQMGLSHIYASPLLTANPGSLHGYDTVDCQEIDPERGGIAGLRRLVAELRAHDMGLILDIVPNHMGVSPHNHWWQNVLALGPASPYAQYFDIDWQSSDPSLQGKVLLPFLGSPLNQLLDQGDISLHFARNPAGFLLHYGEHRFPISPSDTPQILNTADIPLPDGPILEWLAHTENSEALAQIGKTYASKTEEGCMRLEALLDRQHYRLAWWRTAGDLINWRRFFDVTSLVALKTEREETFEAIHRLVFELYREGLIDGLRIDHIDGLSRPDEYCRRLRSRLEELRPLRPEGLRMPPTLHVEKILEDKEKLPAEWRTSGTTGYDFLEQAALLLHDPEGETPLTAFWEQFGPADYHTTQRQARSEKLENSFPGELKALVRCLTNIPPISHDVTEHAAQTAIHAILLAFPVYRSYFSDGKASTADRQALAHACDEARRHVRPYLRELVTWIEAIMSDRNNHSDARREVVERFEHLTAPLTAKAGEDTAFYRYRRLLSRNDVGTDPARFAAPITEFHTRNTRRLHEFPQALVGTATHDHKRGEDGRARLMVLSETGAEWPKTAESWFRTNNLRHRFTPHGTSPTRSDELLIYQTLISAWPNREEEFVDFSKRLNDYLVKALREAGENTSWSTPDENYEAACHEFLAGLLTSEFRAVLEEYIRRIAPAGILNSLSQTLLRLTSPGVPDLYQGREGWDYSLVDPDNRRPVDYPRYQALLSQNADFNILAAQWRDGRIKQFIIQRVLNFRKQHAALFAEGEYVPVAVTGRLAKHLVAFIRRNGSEEILVLAPRLTFALSPDEELRVFHEGWEHTHLSVGGKWTSLLRERDIDLKDDAALSYFHGDTPLDILKRA</sequence>
<dbReference type="NCBIfam" id="TIGR02401">
    <property type="entry name" value="trehalose_TreY"/>
    <property type="match status" value="1"/>
</dbReference>
<dbReference type="STRING" id="153496.A0U89_01200"/>
<dbReference type="OrthoDB" id="9761577at2"/>
<dbReference type="GO" id="GO:0030980">
    <property type="term" value="P:alpha-glucan catabolic process"/>
    <property type="evidence" value="ECO:0007669"/>
    <property type="project" value="TreeGrafter"/>
</dbReference>
<dbReference type="GO" id="GO:0005992">
    <property type="term" value="P:trehalose biosynthetic process"/>
    <property type="evidence" value="ECO:0007669"/>
    <property type="project" value="TreeGrafter"/>
</dbReference>
<dbReference type="CDD" id="cd11336">
    <property type="entry name" value="AmyAc_MTSase"/>
    <property type="match status" value="1"/>
</dbReference>
<organism evidence="1 2">
    <name type="scientific">Kozakia baliensis</name>
    <dbReference type="NCBI Taxonomy" id="153496"/>
    <lineage>
        <taxon>Bacteria</taxon>
        <taxon>Pseudomonadati</taxon>
        <taxon>Pseudomonadota</taxon>
        <taxon>Alphaproteobacteria</taxon>
        <taxon>Acetobacterales</taxon>
        <taxon>Acetobacteraceae</taxon>
        <taxon>Kozakia</taxon>
    </lineage>
</organism>
<dbReference type="KEGG" id="kba:A0U89_01200"/>
<dbReference type="Gene3D" id="3.30.1590.10">
    <property type="entry name" value="Maltooligosyl trehalose synthase, domain 2"/>
    <property type="match status" value="1"/>
</dbReference>
<dbReference type="Pfam" id="PF00128">
    <property type="entry name" value="Alpha-amylase"/>
    <property type="match status" value="1"/>
</dbReference>
<dbReference type="Gene3D" id="3.20.20.80">
    <property type="entry name" value="Glycosidases"/>
    <property type="match status" value="1"/>
</dbReference>
<dbReference type="PANTHER" id="PTHR10357:SF216">
    <property type="entry name" value="MALTOOLIGOSYL TREHALOSE SYNTHASE-RELATED"/>
    <property type="match status" value="1"/>
</dbReference>
<dbReference type="SMART" id="SM00642">
    <property type="entry name" value="Aamy"/>
    <property type="match status" value="1"/>
</dbReference>
<evidence type="ECO:0000313" key="1">
    <source>
        <dbReference type="EMBL" id="AOX15975.1"/>
    </source>
</evidence>
<dbReference type="SUPFAM" id="SSF51445">
    <property type="entry name" value="(Trans)glycosidases"/>
    <property type="match status" value="1"/>
</dbReference>
<dbReference type="AlphaFoldDB" id="A0A1D8UQQ0"/>
<dbReference type="InterPro" id="IPR013797">
    <property type="entry name" value="Maltooligo_trehalose_synth_4"/>
</dbReference>
<dbReference type="EMBL" id="CP014674">
    <property type="protein sequence ID" value="AOX15975.1"/>
    <property type="molecule type" value="Genomic_DNA"/>
</dbReference>
<dbReference type="Gene3D" id="1.10.150.200">
    <property type="entry name" value="Maltooligosyl trehalose synthase, domain 3"/>
    <property type="match status" value="1"/>
</dbReference>
<dbReference type="InterPro" id="IPR006047">
    <property type="entry name" value="GH13_cat_dom"/>
</dbReference>
<name>A0A1D8UQQ0_9PROT</name>
<evidence type="ECO:0000313" key="2">
    <source>
        <dbReference type="Proteomes" id="UP000179145"/>
    </source>
</evidence>
<accession>A0A1D8UQQ0</accession>
<dbReference type="PANTHER" id="PTHR10357">
    <property type="entry name" value="ALPHA-AMYLASE FAMILY MEMBER"/>
    <property type="match status" value="1"/>
</dbReference>
<dbReference type="Proteomes" id="UP000179145">
    <property type="component" value="Chromosome"/>
</dbReference>